<dbReference type="VEuPathDB" id="MicrosporidiaDB:A0H76_1901"/>
<organism evidence="2 3">
    <name type="scientific">Hepatospora eriocheir</name>
    <dbReference type="NCBI Taxonomy" id="1081669"/>
    <lineage>
        <taxon>Eukaryota</taxon>
        <taxon>Fungi</taxon>
        <taxon>Fungi incertae sedis</taxon>
        <taxon>Microsporidia</taxon>
        <taxon>Hepatosporidae</taxon>
        <taxon>Hepatospora</taxon>
    </lineage>
</organism>
<dbReference type="Proteomes" id="UP000192501">
    <property type="component" value="Unassembled WGS sequence"/>
</dbReference>
<dbReference type="InterPro" id="IPR001763">
    <property type="entry name" value="Rhodanese-like_dom"/>
</dbReference>
<sequence>MIEQAKNTNFQLKRSDSFNSNVDINNYNKSWAEVLSNMNRYKIIDIRDPVNYQMYRVKGSLNLRSLEEIKQKNINGPLIISCYKGRSSPSFALRLREEGYEAYSVKKGIEGFKEETNFKII</sequence>
<dbReference type="EMBL" id="LTAI01000047">
    <property type="protein sequence ID" value="ORE00227.1"/>
    <property type="molecule type" value="Genomic_DNA"/>
</dbReference>
<dbReference type="PROSITE" id="PS50206">
    <property type="entry name" value="RHODANESE_3"/>
    <property type="match status" value="1"/>
</dbReference>
<gene>
    <name evidence="2" type="primary">GLPE</name>
    <name evidence="2" type="ORF">A0H76_1901</name>
</gene>
<dbReference type="SUPFAM" id="SSF52821">
    <property type="entry name" value="Rhodanese/Cell cycle control phosphatase"/>
    <property type="match status" value="1"/>
</dbReference>
<comment type="caution">
    <text evidence="2">The sequence shown here is derived from an EMBL/GenBank/DDBJ whole genome shotgun (WGS) entry which is preliminary data.</text>
</comment>
<proteinExistence type="predicted"/>
<dbReference type="Gene3D" id="3.40.250.10">
    <property type="entry name" value="Rhodanese-like domain"/>
    <property type="match status" value="1"/>
</dbReference>
<evidence type="ECO:0000313" key="2">
    <source>
        <dbReference type="EMBL" id="ORE00227.1"/>
    </source>
</evidence>
<dbReference type="VEuPathDB" id="MicrosporidiaDB:HERIO_722"/>
<dbReference type="Pfam" id="PF00581">
    <property type="entry name" value="Rhodanese"/>
    <property type="match status" value="1"/>
</dbReference>
<evidence type="ECO:0000313" key="3">
    <source>
        <dbReference type="Proteomes" id="UP000192501"/>
    </source>
</evidence>
<feature type="domain" description="Rhodanese" evidence="1">
    <location>
        <begin position="37"/>
        <end position="117"/>
    </location>
</feature>
<accession>A0A1X0QKC2</accession>
<dbReference type="CDD" id="cd00158">
    <property type="entry name" value="RHOD"/>
    <property type="match status" value="1"/>
</dbReference>
<name>A0A1X0QKC2_9MICR</name>
<protein>
    <submittedName>
        <fullName evidence="2">GLPE</fullName>
    </submittedName>
</protein>
<dbReference type="InterPro" id="IPR036873">
    <property type="entry name" value="Rhodanese-like_dom_sf"/>
</dbReference>
<dbReference type="SMART" id="SM00450">
    <property type="entry name" value="RHOD"/>
    <property type="match status" value="1"/>
</dbReference>
<dbReference type="AlphaFoldDB" id="A0A1X0QKC2"/>
<evidence type="ECO:0000259" key="1">
    <source>
        <dbReference type="PROSITE" id="PS50206"/>
    </source>
</evidence>
<reference evidence="2 3" key="1">
    <citation type="journal article" date="2017" name="Environ. Microbiol.">
        <title>Decay of the glycolytic pathway and adaptation to intranuclear parasitism within Enterocytozoonidae microsporidia.</title>
        <authorList>
            <person name="Wiredu Boakye D."/>
            <person name="Jaroenlak P."/>
            <person name="Prachumwat A."/>
            <person name="Williams T.A."/>
            <person name="Bateman K.S."/>
            <person name="Itsathitphaisarn O."/>
            <person name="Sritunyalucksana K."/>
            <person name="Paszkiewicz K.H."/>
            <person name="Moore K.A."/>
            <person name="Stentiford G.D."/>
            <person name="Williams B.A."/>
        </authorList>
    </citation>
    <scope>NUCLEOTIDE SEQUENCE [LARGE SCALE GENOMIC DNA]</scope>
    <source>
        <strain evidence="3">canceri</strain>
    </source>
</reference>